<dbReference type="RefSeq" id="WP_185796743.1">
    <property type="nucleotide sequence ID" value="NZ_JACLQD010000002.1"/>
</dbReference>
<keyword evidence="4 6" id="KW-1133">Transmembrane helix</keyword>
<name>A0A842I7R7_9RHOB</name>
<protein>
    <recommendedName>
        <fullName evidence="9">Membrane protein involved in the export of O-antigen and teichoic acid</fullName>
    </recommendedName>
</protein>
<feature type="transmembrane region" description="Helical" evidence="6">
    <location>
        <begin position="12"/>
        <end position="34"/>
    </location>
</feature>
<feature type="transmembrane region" description="Helical" evidence="6">
    <location>
        <begin position="183"/>
        <end position="199"/>
    </location>
</feature>
<evidence type="ECO:0000256" key="3">
    <source>
        <dbReference type="ARBA" id="ARBA00022692"/>
    </source>
</evidence>
<evidence type="ECO:0000256" key="1">
    <source>
        <dbReference type="ARBA" id="ARBA00004651"/>
    </source>
</evidence>
<dbReference type="PANTHER" id="PTHR30250">
    <property type="entry name" value="PST FAMILY PREDICTED COLANIC ACID TRANSPORTER"/>
    <property type="match status" value="1"/>
</dbReference>
<dbReference type="AlphaFoldDB" id="A0A842I7R7"/>
<feature type="transmembrane region" description="Helical" evidence="6">
    <location>
        <begin position="360"/>
        <end position="379"/>
    </location>
</feature>
<feature type="transmembrane region" description="Helical" evidence="6">
    <location>
        <begin position="146"/>
        <end position="163"/>
    </location>
</feature>
<feature type="transmembrane region" description="Helical" evidence="6">
    <location>
        <begin position="331"/>
        <end position="354"/>
    </location>
</feature>
<comment type="subcellular location">
    <subcellularLocation>
        <location evidence="1">Cell membrane</location>
        <topology evidence="1">Multi-pass membrane protein</topology>
    </subcellularLocation>
</comment>
<accession>A0A842I7R7</accession>
<reference evidence="7 8" key="1">
    <citation type="journal article" date="2017" name="Int. J. Syst. Evol. Microbiol.">
        <title>Gemmobacter straminiformis sp. nov., isolated from an artificial fountain.</title>
        <authorList>
            <person name="Kang J.Y."/>
            <person name="Kim M.J."/>
            <person name="Chun J."/>
            <person name="Son K.P."/>
            <person name="Jahng K.Y."/>
        </authorList>
    </citation>
    <scope>NUCLEOTIDE SEQUENCE [LARGE SCALE GENOMIC DNA]</scope>
    <source>
        <strain evidence="7 8">CAM-8</strain>
    </source>
</reference>
<evidence type="ECO:0008006" key="9">
    <source>
        <dbReference type="Google" id="ProtNLM"/>
    </source>
</evidence>
<evidence type="ECO:0000256" key="4">
    <source>
        <dbReference type="ARBA" id="ARBA00022989"/>
    </source>
</evidence>
<feature type="transmembrane region" description="Helical" evidence="6">
    <location>
        <begin position="205"/>
        <end position="221"/>
    </location>
</feature>
<evidence type="ECO:0000256" key="6">
    <source>
        <dbReference type="SAM" id="Phobius"/>
    </source>
</evidence>
<dbReference type="PANTHER" id="PTHR30250:SF26">
    <property type="entry name" value="PSMA PROTEIN"/>
    <property type="match status" value="1"/>
</dbReference>
<evidence type="ECO:0000256" key="2">
    <source>
        <dbReference type="ARBA" id="ARBA00022475"/>
    </source>
</evidence>
<evidence type="ECO:0000313" key="8">
    <source>
        <dbReference type="Proteomes" id="UP000555411"/>
    </source>
</evidence>
<feature type="transmembrane region" description="Helical" evidence="6">
    <location>
        <begin position="40"/>
        <end position="59"/>
    </location>
</feature>
<proteinExistence type="predicted"/>
<gene>
    <name evidence="7" type="ORF">H7F16_06310</name>
</gene>
<dbReference type="GO" id="GO:0005886">
    <property type="term" value="C:plasma membrane"/>
    <property type="evidence" value="ECO:0007669"/>
    <property type="project" value="UniProtKB-SubCell"/>
</dbReference>
<feature type="transmembrane region" description="Helical" evidence="6">
    <location>
        <begin position="112"/>
        <end position="134"/>
    </location>
</feature>
<feature type="transmembrane region" description="Helical" evidence="6">
    <location>
        <begin position="400"/>
        <end position="423"/>
    </location>
</feature>
<dbReference type="InterPro" id="IPR050833">
    <property type="entry name" value="Poly_Biosynth_Transport"/>
</dbReference>
<comment type="caution">
    <text evidence="7">The sequence shown here is derived from an EMBL/GenBank/DDBJ whole genome shotgun (WGS) entry which is preliminary data.</text>
</comment>
<keyword evidence="2" id="KW-1003">Cell membrane</keyword>
<keyword evidence="8" id="KW-1185">Reference proteome</keyword>
<feature type="transmembrane region" description="Helical" evidence="6">
    <location>
        <begin position="429"/>
        <end position="448"/>
    </location>
</feature>
<evidence type="ECO:0000313" key="7">
    <source>
        <dbReference type="EMBL" id="MBC2835114.1"/>
    </source>
</evidence>
<sequence length="479" mass="51889">MKALLQSATINTWMSIVVRVGGLAVLLPVALRHLDVHQVLVWQLQSSILAMMMWIDFGLTPTFSRFIAVARGGGTLEALRQPAAKIASHNERHPKSGQRLDVAQIVTTSARVYLGMAAIGTFIVTTVGTAVLAAPITALSLPSEGWLAWLFTAISVPFALINGKNNAILMGLDRITTLRRLETVLGLFQITSAAIVVWLTSNIAWLAACYSFWTVVGYALIRRQRQVFIAETAIVPVVEAVWNPELFKVAWATAWRSGIGVLLSTGIIQGSGMLMPQLASPEAAAGYLLVLRLITVASQMSQAPFYSRLPAMAKANAEMNRAAMVELAQRGLMLSLWTMVVGVFAVLVIFPAVLSLINGSIATVPHDLSLLLSVAFFAERYGAMHMQIYTLSNHVVWHRVNGLTCFIVLAAFALLWPIAGVIAVPLALLIGYGLYLCPVTSRLALSFMQQSRIHFECRTSLGPAIGLMASLTIAAGVWR</sequence>
<dbReference type="Proteomes" id="UP000555411">
    <property type="component" value="Unassembled WGS sequence"/>
</dbReference>
<dbReference type="EMBL" id="JACLQD010000002">
    <property type="protein sequence ID" value="MBC2835114.1"/>
    <property type="molecule type" value="Genomic_DNA"/>
</dbReference>
<keyword evidence="3 6" id="KW-0812">Transmembrane</keyword>
<feature type="transmembrane region" description="Helical" evidence="6">
    <location>
        <begin position="460"/>
        <end position="478"/>
    </location>
</feature>
<organism evidence="7 8">
    <name type="scientific">Paragemmobacter straminiformis</name>
    <dbReference type="NCBI Taxonomy" id="2045119"/>
    <lineage>
        <taxon>Bacteria</taxon>
        <taxon>Pseudomonadati</taxon>
        <taxon>Pseudomonadota</taxon>
        <taxon>Alphaproteobacteria</taxon>
        <taxon>Rhodobacterales</taxon>
        <taxon>Paracoccaceae</taxon>
        <taxon>Paragemmobacter</taxon>
    </lineage>
</organism>
<keyword evidence="5 6" id="KW-0472">Membrane</keyword>
<evidence type="ECO:0000256" key="5">
    <source>
        <dbReference type="ARBA" id="ARBA00023136"/>
    </source>
</evidence>